<sequence length="98" mass="10995">QLRYSRLPCVIPPLIVPDRVPTSKPDTDSKDAMALLNRLSLLECEACDNLYCVKVLQAYHADKSRGPCEVFEVGDFVLLSMLNQRQAYKKAGEHCVAK</sequence>
<gene>
    <name evidence="1" type="ORF">GGU10DRAFT_232270</name>
</gene>
<proteinExistence type="predicted"/>
<feature type="non-terminal residue" evidence="1">
    <location>
        <position position="98"/>
    </location>
</feature>
<dbReference type="AlphaFoldDB" id="A0AA38KKK8"/>
<name>A0AA38KKK8_9AGAR</name>
<feature type="non-terminal residue" evidence="1">
    <location>
        <position position="1"/>
    </location>
</feature>
<comment type="caution">
    <text evidence="1">The sequence shown here is derived from an EMBL/GenBank/DDBJ whole genome shotgun (WGS) entry which is preliminary data.</text>
</comment>
<organism evidence="1 2">
    <name type="scientific">Lentinula aff. detonsa</name>
    <dbReference type="NCBI Taxonomy" id="2804958"/>
    <lineage>
        <taxon>Eukaryota</taxon>
        <taxon>Fungi</taxon>
        <taxon>Dikarya</taxon>
        <taxon>Basidiomycota</taxon>
        <taxon>Agaricomycotina</taxon>
        <taxon>Agaricomycetes</taxon>
        <taxon>Agaricomycetidae</taxon>
        <taxon>Agaricales</taxon>
        <taxon>Marasmiineae</taxon>
        <taxon>Omphalotaceae</taxon>
        <taxon>Lentinula</taxon>
    </lineage>
</organism>
<reference evidence="1" key="1">
    <citation type="submission" date="2022-08" db="EMBL/GenBank/DDBJ databases">
        <authorList>
            <consortium name="DOE Joint Genome Institute"/>
            <person name="Min B."/>
            <person name="Riley R."/>
            <person name="Sierra-Patev S."/>
            <person name="Naranjo-Ortiz M."/>
            <person name="Looney B."/>
            <person name="Konkel Z."/>
            <person name="Slot J.C."/>
            <person name="Sakamoto Y."/>
            <person name="Steenwyk J.L."/>
            <person name="Rokas A."/>
            <person name="Carro J."/>
            <person name="Camarero S."/>
            <person name="Ferreira P."/>
            <person name="Molpeceres G."/>
            <person name="Ruiz-Duenas F.J."/>
            <person name="Serrano A."/>
            <person name="Henrissat B."/>
            <person name="Drula E."/>
            <person name="Hughes K.W."/>
            <person name="Mata J.L."/>
            <person name="Ishikawa N.K."/>
            <person name="Vargas-Isla R."/>
            <person name="Ushijima S."/>
            <person name="Smith C.A."/>
            <person name="Ahrendt S."/>
            <person name="Andreopoulos W."/>
            <person name="He G."/>
            <person name="Labutti K."/>
            <person name="Lipzen A."/>
            <person name="Ng V."/>
            <person name="Sandor L."/>
            <person name="Barry K."/>
            <person name="Martinez A.T."/>
            <person name="Xiao Y."/>
            <person name="Gibbons J.G."/>
            <person name="Terashima K."/>
            <person name="Hibbett D.S."/>
            <person name="Grigoriev I.V."/>
        </authorList>
    </citation>
    <scope>NUCLEOTIDE SEQUENCE</scope>
    <source>
        <strain evidence="1">TFB10291</strain>
    </source>
</reference>
<evidence type="ECO:0000313" key="1">
    <source>
        <dbReference type="EMBL" id="KAJ3780359.1"/>
    </source>
</evidence>
<evidence type="ECO:0000313" key="2">
    <source>
        <dbReference type="Proteomes" id="UP001163798"/>
    </source>
</evidence>
<protein>
    <submittedName>
        <fullName evidence="1">Uncharacterized protein</fullName>
    </submittedName>
</protein>
<dbReference type="EMBL" id="MU793772">
    <property type="protein sequence ID" value="KAJ3780359.1"/>
    <property type="molecule type" value="Genomic_DNA"/>
</dbReference>
<keyword evidence="2" id="KW-1185">Reference proteome</keyword>
<dbReference type="Proteomes" id="UP001163798">
    <property type="component" value="Unassembled WGS sequence"/>
</dbReference>
<accession>A0AA38KKK8</accession>